<evidence type="ECO:0000256" key="9">
    <source>
        <dbReference type="ARBA" id="ARBA00023306"/>
    </source>
</evidence>
<proteinExistence type="inferred from homology"/>
<evidence type="ECO:0000256" key="5">
    <source>
        <dbReference type="ARBA" id="ARBA00022776"/>
    </source>
</evidence>
<evidence type="ECO:0000256" key="6">
    <source>
        <dbReference type="ARBA" id="ARBA00022838"/>
    </source>
</evidence>
<keyword evidence="3 11" id="KW-0158">Chromosome</keyword>
<dbReference type="EMBL" id="PEDP01001479">
    <property type="protein sequence ID" value="POS83592.1"/>
    <property type="molecule type" value="Genomic_DNA"/>
</dbReference>
<comment type="caution">
    <text evidence="16">The sequence shown here is derived from an EMBL/GenBank/DDBJ whole genome shotgun (WGS) entry which is preliminary data.</text>
</comment>
<keyword evidence="5 11" id="KW-0498">Mitosis</keyword>
<name>A0A2S4PNJ8_9PEZI</name>
<evidence type="ECO:0000256" key="13">
    <source>
        <dbReference type="SAM" id="MobiDB-lite"/>
    </source>
</evidence>
<protein>
    <recommendedName>
        <fullName evidence="11">Kinetochore protein NDC80</fullName>
    </recommendedName>
</protein>
<keyword evidence="17" id="KW-1185">Reference proteome</keyword>
<feature type="coiled-coil region" evidence="12">
    <location>
        <begin position="338"/>
        <end position="424"/>
    </location>
</feature>
<dbReference type="Pfam" id="PF03801">
    <property type="entry name" value="Ndc80_HEC"/>
    <property type="match status" value="1"/>
</dbReference>
<dbReference type="Gene3D" id="1.10.418.30">
    <property type="entry name" value="Ncd80 complex, Ncd80 subunit"/>
    <property type="match status" value="1"/>
</dbReference>
<keyword evidence="10 11" id="KW-0137">Centromere</keyword>
<dbReference type="PANTHER" id="PTHR10643">
    <property type="entry name" value="KINETOCHORE PROTEIN NDC80"/>
    <property type="match status" value="1"/>
</dbReference>
<evidence type="ECO:0000259" key="15">
    <source>
        <dbReference type="Pfam" id="PF24487"/>
    </source>
</evidence>
<evidence type="ECO:0000256" key="11">
    <source>
        <dbReference type="RuleBase" id="RU368072"/>
    </source>
</evidence>
<dbReference type="Proteomes" id="UP000237438">
    <property type="component" value="Unassembled WGS sequence"/>
</dbReference>
<keyword evidence="6 11" id="KW-0995">Kinetochore</keyword>
<keyword evidence="9 11" id="KW-0131">Cell cycle</keyword>
<keyword evidence="4 11" id="KW-0132">Cell division</keyword>
<sequence>MSQDTGLFSVRRPREILMEKIYKKTMGGINHNSNLPQPTSSLKRSNSISGLNVPFTTTGHNRSLSSSRHSLAPPRPSQPQFQRSTSISNLAETGMPSVKRSSTQGNGGRKSYAQSSASRASGEGLERRSSVYRSRTSTNGLIGHQSFFQQATQAAGIPKDPRPLRDRSFQARIGQELLDYMSTNNFEMEMKHHLTQNSVKSPTAKDFGYMFQWLYHRIDPSYRFKKNIDQEVPPILAQLRYPYQKSITKSSLAAVGSANSWHLFLGLLHWMMQLAQILESYGANLYDDACTEAGVDVSGDRIIFDFLSKAYRDWLLMDEDAHDDDQDRVLAPHIDAMAKDFEISNARYLDELQILETEYQRLQKEIKVLEKSGSDLVTLDRNFKIMEEDKVKFEEFENRMNQKSEKYEARVQFLQEEIDKVILEWKDANSERGKLQQAVDDQGISKTDIDRMTSERERLQKGIELMGQKMDESKRKLAEKEVEADRKLEELEQLVDKYNSLGYQIGLIPKSAPNAKGKNYELQISVSAGTNFSSSSQADHPGSQNVESDRLLADANTGYQPAHILNLDLRGQVKNGLISLRKEISERRTAAMDEVMKLHDLLDGIKEALEDKQSEVEALEHRVRAAEEEYEKTKEIITTQKLASDTQIEKMEKELAKMRSDLTDSIQLMEQREMNTNIEYEQLSLRANALRQELHCEIEKMLNDIIKFKVHIQKNLEDYEGFVIDEVEHELDSDENDA</sequence>
<dbReference type="InterPro" id="IPR038273">
    <property type="entry name" value="Ndc80_sf"/>
</dbReference>
<dbReference type="Pfam" id="PF24487">
    <property type="entry name" value="NDC80_loop"/>
    <property type="match status" value="1"/>
</dbReference>
<organism evidence="16 17">
    <name type="scientific">Erysiphe pulchra</name>
    <dbReference type="NCBI Taxonomy" id="225359"/>
    <lineage>
        <taxon>Eukaryota</taxon>
        <taxon>Fungi</taxon>
        <taxon>Dikarya</taxon>
        <taxon>Ascomycota</taxon>
        <taxon>Pezizomycotina</taxon>
        <taxon>Leotiomycetes</taxon>
        <taxon>Erysiphales</taxon>
        <taxon>Erysiphaceae</taxon>
        <taxon>Erysiphe</taxon>
    </lineage>
</organism>
<dbReference type="GO" id="GO:0005634">
    <property type="term" value="C:nucleus"/>
    <property type="evidence" value="ECO:0007669"/>
    <property type="project" value="UniProtKB-SubCell"/>
</dbReference>
<evidence type="ECO:0000313" key="16">
    <source>
        <dbReference type="EMBL" id="POS83592.1"/>
    </source>
</evidence>
<dbReference type="PANTHER" id="PTHR10643:SF2">
    <property type="entry name" value="KINETOCHORE PROTEIN NDC80 HOMOLOG"/>
    <property type="match status" value="1"/>
</dbReference>
<dbReference type="STRING" id="225359.A0A2S4PNJ8"/>
<feature type="coiled-coil region" evidence="12">
    <location>
        <begin position="463"/>
        <end position="501"/>
    </location>
</feature>
<dbReference type="FunFam" id="1.10.418.30:FF:000001">
    <property type="entry name" value="Probable kinetochore protein ndc80"/>
    <property type="match status" value="1"/>
</dbReference>
<gene>
    <name evidence="16" type="ORF">EPUL_004306</name>
</gene>
<dbReference type="GO" id="GO:0031262">
    <property type="term" value="C:Ndc80 complex"/>
    <property type="evidence" value="ECO:0007669"/>
    <property type="project" value="UniProtKB-UniRule"/>
</dbReference>
<dbReference type="GO" id="GO:0051315">
    <property type="term" value="P:attachment of mitotic spindle microtubules to kinetochore"/>
    <property type="evidence" value="ECO:0007669"/>
    <property type="project" value="UniProtKB-UniRule"/>
</dbReference>
<comment type="subunit">
    <text evidence="11">Component of the NDC80 complex.</text>
</comment>
<feature type="domain" description="Kinetochore protein NDC80 loop region" evidence="15">
    <location>
        <begin position="460"/>
        <end position="533"/>
    </location>
</feature>
<evidence type="ECO:0000256" key="4">
    <source>
        <dbReference type="ARBA" id="ARBA00022618"/>
    </source>
</evidence>
<evidence type="ECO:0000259" key="14">
    <source>
        <dbReference type="Pfam" id="PF03801"/>
    </source>
</evidence>
<accession>A0A2S4PNJ8</accession>
<keyword evidence="8 11" id="KW-0539">Nucleus</keyword>
<evidence type="ECO:0000256" key="3">
    <source>
        <dbReference type="ARBA" id="ARBA00022454"/>
    </source>
</evidence>
<reference evidence="16 17" key="1">
    <citation type="submission" date="2017-10" db="EMBL/GenBank/DDBJ databases">
        <title>Development of genomic resources for the powdery mildew, Erysiphe pulchra.</title>
        <authorList>
            <person name="Wadl P.A."/>
            <person name="Mack B.M."/>
            <person name="Moore G."/>
            <person name="Beltz S.B."/>
        </authorList>
    </citation>
    <scope>NUCLEOTIDE SEQUENCE [LARGE SCALE GENOMIC DNA]</scope>
    <source>
        <strain evidence="16">Cflorida</strain>
    </source>
</reference>
<comment type="subcellular location">
    <subcellularLocation>
        <location evidence="11">Chromosome</location>
        <location evidence="11">Centromere</location>
        <location evidence="11">Kinetochore</location>
    </subcellularLocation>
    <subcellularLocation>
        <location evidence="11">Nucleus</location>
    </subcellularLocation>
</comment>
<feature type="coiled-coil region" evidence="12">
    <location>
        <begin position="602"/>
        <end position="700"/>
    </location>
</feature>
<keyword evidence="7 12" id="KW-0175">Coiled coil</keyword>
<dbReference type="InterPro" id="IPR055260">
    <property type="entry name" value="Ndc80_CH"/>
</dbReference>
<dbReference type="InterPro" id="IPR057091">
    <property type="entry name" value="NDC80_loop"/>
</dbReference>
<evidence type="ECO:0000256" key="7">
    <source>
        <dbReference type="ARBA" id="ARBA00023054"/>
    </source>
</evidence>
<comment type="similarity">
    <text evidence="2 11">Belongs to the NDC80/HEC1 family.</text>
</comment>
<evidence type="ECO:0000256" key="10">
    <source>
        <dbReference type="ARBA" id="ARBA00023328"/>
    </source>
</evidence>
<dbReference type="OrthoDB" id="7459479at2759"/>
<feature type="compositionally biased region" description="Polar residues" evidence="13">
    <location>
        <begin position="30"/>
        <end position="61"/>
    </location>
</feature>
<feature type="domain" description="Kinetochore protein Ndc80 CH" evidence="14">
    <location>
        <begin position="126"/>
        <end position="280"/>
    </location>
</feature>
<evidence type="ECO:0000256" key="12">
    <source>
        <dbReference type="SAM" id="Coils"/>
    </source>
</evidence>
<evidence type="ECO:0000313" key="17">
    <source>
        <dbReference type="Proteomes" id="UP000237438"/>
    </source>
</evidence>
<feature type="compositionally biased region" description="Low complexity" evidence="13">
    <location>
        <begin position="62"/>
        <end position="84"/>
    </location>
</feature>
<evidence type="ECO:0000256" key="2">
    <source>
        <dbReference type="ARBA" id="ARBA00007050"/>
    </source>
</evidence>
<dbReference type="AlphaFoldDB" id="A0A2S4PNJ8"/>
<evidence type="ECO:0000256" key="1">
    <source>
        <dbReference type="ARBA" id="ARBA00002772"/>
    </source>
</evidence>
<comment type="function">
    <text evidence="1 11">Acts as a component of the essential kinetochore-associated NDC80 complex, which is required for chromosome segregation and spindle checkpoint activity.</text>
</comment>
<evidence type="ECO:0000256" key="8">
    <source>
        <dbReference type="ARBA" id="ARBA00023242"/>
    </source>
</evidence>
<dbReference type="GO" id="GO:0051301">
    <property type="term" value="P:cell division"/>
    <property type="evidence" value="ECO:0007669"/>
    <property type="project" value="UniProtKB-UniRule"/>
</dbReference>
<feature type="region of interest" description="Disordered" evidence="13">
    <location>
        <begin position="27"/>
        <end position="133"/>
    </location>
</feature>
<dbReference type="InterPro" id="IPR005550">
    <property type="entry name" value="Kinetochore_Ndc80"/>
</dbReference>